<dbReference type="RefSeq" id="WP_023933767.1">
    <property type="nucleotide sequence ID" value="NZ_DF196819.1"/>
</dbReference>
<dbReference type="PANTHER" id="PTHR30420:SF1">
    <property type="entry name" value="ARGININE N-SUCCINYLTRANSFERASE"/>
    <property type="match status" value="1"/>
</dbReference>
<gene>
    <name evidence="5" type="ORF">PLEI_2675</name>
</gene>
<evidence type="ECO:0000313" key="6">
    <source>
        <dbReference type="Proteomes" id="UP000030675"/>
    </source>
</evidence>
<dbReference type="eggNOG" id="COG3138">
    <property type="taxonomic scope" value="Bacteria"/>
</dbReference>
<dbReference type="NCBIfam" id="TIGR03244">
    <property type="entry name" value="arg_catab_AstA"/>
    <property type="match status" value="1"/>
</dbReference>
<dbReference type="NCBIfam" id="TIGR03243">
    <property type="entry name" value="arg_catab_AOST"/>
    <property type="match status" value="1"/>
</dbReference>
<name>A0A0U1P936_PHOLE</name>
<dbReference type="Gene3D" id="2.40.40.20">
    <property type="match status" value="1"/>
</dbReference>
<dbReference type="GO" id="GO:0008791">
    <property type="term" value="F:arginine N-succinyltransferase activity"/>
    <property type="evidence" value="ECO:0007669"/>
    <property type="project" value="UniProtKB-UniRule"/>
</dbReference>
<evidence type="ECO:0000256" key="2">
    <source>
        <dbReference type="ARBA" id="ARBA00022679"/>
    </source>
</evidence>
<dbReference type="GO" id="GO:0006527">
    <property type="term" value="P:L-arginine catabolic process"/>
    <property type="evidence" value="ECO:0007669"/>
    <property type="project" value="UniProtKB-UniRule"/>
</dbReference>
<evidence type="ECO:0000256" key="3">
    <source>
        <dbReference type="ARBA" id="ARBA00023315"/>
    </source>
</evidence>
<dbReference type="InterPro" id="IPR016181">
    <property type="entry name" value="Acyl_CoA_acyltransferase"/>
</dbReference>
<dbReference type="PANTHER" id="PTHR30420">
    <property type="entry name" value="N-SUCCINYLARGININE DIHYDROLASE"/>
    <property type="match status" value="1"/>
</dbReference>
<keyword evidence="1" id="KW-0056">Arginine metabolism</keyword>
<proteinExistence type="predicted"/>
<organism evidence="5 6">
    <name type="scientific">Photobacterium leiognathi lrivu.4.1</name>
    <dbReference type="NCBI Taxonomy" id="1248232"/>
    <lineage>
        <taxon>Bacteria</taxon>
        <taxon>Pseudomonadati</taxon>
        <taxon>Pseudomonadota</taxon>
        <taxon>Gammaproteobacteria</taxon>
        <taxon>Vibrionales</taxon>
        <taxon>Vibrionaceae</taxon>
        <taxon>Photobacterium</taxon>
    </lineage>
</organism>
<dbReference type="Proteomes" id="UP000030675">
    <property type="component" value="Unassembled WGS sequence"/>
</dbReference>
<dbReference type="InterPro" id="IPR007041">
    <property type="entry name" value="Arg_succinylTrfase_AstA/AruG"/>
</dbReference>
<dbReference type="AlphaFoldDB" id="A0A0U1P936"/>
<evidence type="ECO:0000313" key="5">
    <source>
        <dbReference type="EMBL" id="GAD31018.1"/>
    </source>
</evidence>
<dbReference type="HOGENOM" id="CLU_057655_0_0_6"/>
<dbReference type="EMBL" id="DF196819">
    <property type="protein sequence ID" value="GAD31018.1"/>
    <property type="molecule type" value="Genomic_DNA"/>
</dbReference>
<protein>
    <recommendedName>
        <fullName evidence="4">Arginine N-succinyltransferase</fullName>
        <ecNumber evidence="4">2.3.1.109</ecNumber>
    </recommendedName>
</protein>
<keyword evidence="3" id="KW-0012">Acyltransferase</keyword>
<dbReference type="InterPro" id="IPR017650">
    <property type="entry name" value="Arginine_N-succinylTrfase"/>
</dbReference>
<dbReference type="EC" id="2.3.1.109" evidence="4"/>
<keyword evidence="2 5" id="KW-0808">Transferase</keyword>
<evidence type="ECO:0000256" key="1">
    <source>
        <dbReference type="ARBA" id="ARBA00022503"/>
    </source>
</evidence>
<dbReference type="Pfam" id="PF04958">
    <property type="entry name" value="AstA"/>
    <property type="match status" value="1"/>
</dbReference>
<evidence type="ECO:0000256" key="4">
    <source>
        <dbReference type="NCBIfam" id="TIGR03244"/>
    </source>
</evidence>
<dbReference type="SUPFAM" id="SSF55729">
    <property type="entry name" value="Acyl-CoA N-acyltransferases (Nat)"/>
    <property type="match status" value="1"/>
</dbReference>
<reference evidence="6" key="1">
    <citation type="submission" date="2012-12" db="EMBL/GenBank/DDBJ databases">
        <title>Genome Sequence of Photobacterium leiognathi lrivu.4.1.</title>
        <authorList>
            <person name="Urbanczyk H."/>
            <person name="Ogura Y."/>
            <person name="Hayashi T."/>
            <person name="Dunlap P.V."/>
        </authorList>
    </citation>
    <scope>NUCLEOTIDE SEQUENCE [LARGE SCALE GENOMIC DNA]</scope>
    <source>
        <strain evidence="6">lrivu.4.1</strain>
    </source>
</reference>
<sequence length="338" mass="37759">MLVIRPIMASDYSALMQCAEESGHGFTSLPVNEEMLRNRISHSETSFAKEVVSPADEGYLMVAEDTETGEIAGTTAIEAAIGLDAPFYNYHLSTVVHASRRLGVHNTVQILTLGNHYTGDTELCTLFLRPPWREGLNGRLLSKARFLMMAEHRHRFSDVVFAEMRGVSDEEGNSPFWHWLKKNFFSIDFIHADYLTGIGAKGFIADLMPKLPIYVNLLSEEAQAVIGKVHDNTRPALRLLENEGFSCRGYVDIFDAGPTVECDVRNVETVRHSKRYQVDVGEHESEQQCLVANTSFSDFRAVAAPLDIDDKAQRVVLSQQVADALAVTDGDFVRFIEQ</sequence>
<accession>A0A0U1P936</accession>